<feature type="compositionally biased region" description="Polar residues" evidence="1">
    <location>
        <begin position="41"/>
        <end position="52"/>
    </location>
</feature>
<dbReference type="GO" id="GO:0042147">
    <property type="term" value="P:retrograde transport, endosome to Golgi"/>
    <property type="evidence" value="ECO:0007669"/>
    <property type="project" value="InterPro"/>
</dbReference>
<dbReference type="GO" id="GO:0005829">
    <property type="term" value="C:cytosol"/>
    <property type="evidence" value="ECO:0007669"/>
    <property type="project" value="GOC"/>
</dbReference>
<organism evidence="2">
    <name type="scientific">Volvox carteri f. nagariensis</name>
    <dbReference type="NCBI Taxonomy" id="3068"/>
    <lineage>
        <taxon>Eukaryota</taxon>
        <taxon>Viridiplantae</taxon>
        <taxon>Chlorophyta</taxon>
        <taxon>core chlorophytes</taxon>
        <taxon>Chlorophyceae</taxon>
        <taxon>CS clade</taxon>
        <taxon>Chlamydomonadales</taxon>
        <taxon>Volvocaceae</taxon>
        <taxon>Volvox</taxon>
    </lineage>
</organism>
<dbReference type="PANTHER" id="PTHR12820">
    <property type="entry name" value="VACUOLAR SORTING PROTEIN 53"/>
    <property type="match status" value="1"/>
</dbReference>
<proteinExistence type="predicted"/>
<feature type="compositionally biased region" description="Polar residues" evidence="1">
    <location>
        <begin position="19"/>
        <end position="31"/>
    </location>
</feature>
<gene>
    <name evidence="2" type="primary">VPS53Cf</name>
</gene>
<feature type="region of interest" description="Disordered" evidence="1">
    <location>
        <begin position="19"/>
        <end position="63"/>
    </location>
</feature>
<sequence length="481" mass="52851">MYASACRLVGLLPTSTRTNNSTLPLCQSSRQMDVDPPAESPSETAQQASPSTGGLPARTPAQAAAAVQVQEMLRAARDNQFPALQAELSSFKGEVHGILAEYGERLGEITSALKDVQAQLRYLTPTSPPPSTSDTRRKMIIIDGICKTLDSNLAAFLDTDMLQNCAFQALLQRHLTPEVRLDEVKQLWSEGIAKQAGGPSGSAAPPSKSARPSEISEVFESLLVQYYVDKEERELLGALKGAVREEVERRWLPDEEEGDVTGKGTRVLQSANKIFLLIRASQTRCSKNLFRRVLSKYAVELMGRLPKTAAGDTSANPTVVGGSTHCACMNVLVLGINTRLDGPLLKMTHMKWDAIKEIGDESPFVATIRKVHLFLFLDRNLLTTLLPFCFACVLAAASAAWQGRRLQERLLVLLDCAFRLGSCLEAANLSFLCDKVPQMFIPRLHESIFRLRRVVDLGVIQLAIDMNAANFNLKRYCASYI</sequence>
<evidence type="ECO:0000313" key="2">
    <source>
        <dbReference type="EMBL" id="ADI46828.1"/>
    </source>
</evidence>
<reference evidence="2" key="1">
    <citation type="journal article" date="2010" name="Science">
        <title>Evolution of an expanded sex-determining locus in Volvox.</title>
        <authorList>
            <person name="Ferris P."/>
            <person name="Olson B.J."/>
            <person name="De Hoff P.L."/>
            <person name="Douglass S."/>
            <person name="Casero D."/>
            <person name="Prochnik S."/>
            <person name="Geng S."/>
            <person name="Rai R."/>
            <person name="Grimwood J."/>
            <person name="Schmutz J."/>
            <person name="Nishii I."/>
            <person name="Hamaji T."/>
            <person name="Nozaki H."/>
            <person name="Pellegrini M."/>
            <person name="Umen J.G."/>
        </authorList>
    </citation>
    <scope>NUCLEOTIDE SEQUENCE</scope>
    <source>
        <strain evidence="2">Eve</strain>
    </source>
</reference>
<dbReference type="EMBL" id="GU784915">
    <property type="protein sequence ID" value="ADI46828.1"/>
    <property type="molecule type" value="Genomic_DNA"/>
</dbReference>
<dbReference type="PANTHER" id="PTHR12820:SF0">
    <property type="entry name" value="VACUOLAR PROTEIN SORTING-ASSOCIATED PROTEIN 53 HOMOLOG"/>
    <property type="match status" value="1"/>
</dbReference>
<protein>
    <submittedName>
        <fullName evidence="2">VPS53Cf</fullName>
    </submittedName>
</protein>
<dbReference type="AlphaFoldDB" id="D9CIW5"/>
<dbReference type="InterPro" id="IPR039766">
    <property type="entry name" value="Vps53"/>
</dbReference>
<dbReference type="GO" id="GO:0000938">
    <property type="term" value="C:GARP complex"/>
    <property type="evidence" value="ECO:0007669"/>
    <property type="project" value="InterPro"/>
</dbReference>
<evidence type="ECO:0000256" key="1">
    <source>
        <dbReference type="SAM" id="MobiDB-lite"/>
    </source>
</evidence>
<name>D9CIW5_VOLCA</name>
<accession>D9CIW5</accession>